<dbReference type="PANTHER" id="PTHR47861:SF3">
    <property type="entry name" value="FKBP-TYPE PEPTIDYL-PROLYL CIS-TRANS ISOMERASE SLYD"/>
    <property type="match status" value="1"/>
</dbReference>
<comment type="subcellular location">
    <subcellularLocation>
        <location evidence="2">Cytoplasm</location>
    </subcellularLocation>
</comment>
<evidence type="ECO:0000256" key="1">
    <source>
        <dbReference type="ARBA" id="ARBA00000971"/>
    </source>
</evidence>
<dbReference type="PANTHER" id="PTHR47861">
    <property type="entry name" value="FKBP-TYPE PEPTIDYL-PROLYL CIS-TRANS ISOMERASE SLYD"/>
    <property type="match status" value="1"/>
</dbReference>
<dbReference type="Gene3D" id="3.10.50.40">
    <property type="match status" value="1"/>
</dbReference>
<dbReference type="Pfam" id="PF00254">
    <property type="entry name" value="FKBP_C"/>
    <property type="match status" value="1"/>
</dbReference>
<evidence type="ECO:0000256" key="7">
    <source>
        <dbReference type="ARBA" id="ARBA00023235"/>
    </source>
</evidence>
<dbReference type="GO" id="GO:0042026">
    <property type="term" value="P:protein refolding"/>
    <property type="evidence" value="ECO:0007669"/>
    <property type="project" value="UniProtKB-ARBA"/>
</dbReference>
<protein>
    <recommendedName>
        <fullName evidence="10">Peptidyl-prolyl cis-trans isomerase</fullName>
        <ecNumber evidence="10">5.2.1.8</ecNumber>
    </recommendedName>
</protein>
<evidence type="ECO:0000256" key="11">
    <source>
        <dbReference type="SAM" id="MobiDB-lite"/>
    </source>
</evidence>
<evidence type="ECO:0000256" key="3">
    <source>
        <dbReference type="ARBA" id="ARBA00006577"/>
    </source>
</evidence>
<evidence type="ECO:0000313" key="14">
    <source>
        <dbReference type="Proteomes" id="UP000587991"/>
    </source>
</evidence>
<dbReference type="AlphaFoldDB" id="A0A847S895"/>
<comment type="similarity">
    <text evidence="3 10">Belongs to the FKBP-type PPIase family.</text>
</comment>
<evidence type="ECO:0000256" key="6">
    <source>
        <dbReference type="ARBA" id="ARBA00023186"/>
    </source>
</evidence>
<feature type="domain" description="PPIase FKBP-type" evidence="12">
    <location>
        <begin position="6"/>
        <end position="86"/>
    </location>
</feature>
<reference evidence="13 14" key="1">
    <citation type="submission" date="2020-04" db="EMBL/GenBank/DDBJ databases">
        <title>Draft genome of Leeia sp. IMCC25680.</title>
        <authorList>
            <person name="Song J."/>
            <person name="Cho J.-C."/>
        </authorList>
    </citation>
    <scope>NUCLEOTIDE SEQUENCE [LARGE SCALE GENOMIC DNA]</scope>
    <source>
        <strain evidence="13 14">IMCC25680</strain>
    </source>
</reference>
<evidence type="ECO:0000313" key="13">
    <source>
        <dbReference type="EMBL" id="NLR75983.1"/>
    </source>
</evidence>
<dbReference type="InterPro" id="IPR001179">
    <property type="entry name" value="PPIase_FKBP_dom"/>
</dbReference>
<evidence type="ECO:0000259" key="12">
    <source>
        <dbReference type="PROSITE" id="PS50059"/>
    </source>
</evidence>
<keyword evidence="14" id="KW-1185">Reference proteome</keyword>
<dbReference type="Proteomes" id="UP000587991">
    <property type="component" value="Unassembled WGS sequence"/>
</dbReference>
<gene>
    <name evidence="13" type="ORF">HF682_12515</name>
</gene>
<feature type="region of interest" description="Disordered" evidence="11">
    <location>
        <begin position="140"/>
        <end position="161"/>
    </location>
</feature>
<comment type="function">
    <text evidence="8">Also involved in hydrogenase metallocenter assembly, probably by participating in the nickel insertion step. This function in hydrogenase biosynthesis requires chaperone activity and the presence of the metal-binding domain, but not PPIase activity.</text>
</comment>
<evidence type="ECO:0000256" key="10">
    <source>
        <dbReference type="RuleBase" id="RU003915"/>
    </source>
</evidence>
<keyword evidence="7 9" id="KW-0413">Isomerase</keyword>
<evidence type="ECO:0000256" key="9">
    <source>
        <dbReference type="PROSITE-ProRule" id="PRU00277"/>
    </source>
</evidence>
<dbReference type="PROSITE" id="PS50059">
    <property type="entry name" value="FKBP_PPIASE"/>
    <property type="match status" value="1"/>
</dbReference>
<dbReference type="InterPro" id="IPR046357">
    <property type="entry name" value="PPIase_dom_sf"/>
</dbReference>
<organism evidence="13 14">
    <name type="scientific">Leeia aquatica</name>
    <dbReference type="NCBI Taxonomy" id="2725557"/>
    <lineage>
        <taxon>Bacteria</taxon>
        <taxon>Pseudomonadati</taxon>
        <taxon>Pseudomonadota</taxon>
        <taxon>Betaproteobacteria</taxon>
        <taxon>Neisseriales</taxon>
        <taxon>Leeiaceae</taxon>
        <taxon>Leeia</taxon>
    </lineage>
</organism>
<evidence type="ECO:0000256" key="5">
    <source>
        <dbReference type="ARBA" id="ARBA00023110"/>
    </source>
</evidence>
<feature type="compositionally biased region" description="Basic and acidic residues" evidence="11">
    <location>
        <begin position="141"/>
        <end position="161"/>
    </location>
</feature>
<dbReference type="GO" id="GO:0003755">
    <property type="term" value="F:peptidyl-prolyl cis-trans isomerase activity"/>
    <property type="evidence" value="ECO:0007669"/>
    <property type="project" value="UniProtKB-UniRule"/>
</dbReference>
<keyword evidence="4" id="KW-0963">Cytoplasm</keyword>
<dbReference type="EMBL" id="JABAIM010000002">
    <property type="protein sequence ID" value="NLR75983.1"/>
    <property type="molecule type" value="Genomic_DNA"/>
</dbReference>
<sequence>MQIKKDSVVSLNYQMFDDSGELIDESQEPMVYLHGGYDGIFPQVEEALHGKTVGDKVDVTMEPEYAFGEYDDSLIRHEDIDLFPEDIEEGMMFEADDDESGESMVFTVKEIANGKVTLDGNHPLAGKTLRFAATVGAVRDASQEELEHGHAHDPEGHHHHH</sequence>
<keyword evidence="5 9" id="KW-0697">Rotamase</keyword>
<comment type="catalytic activity">
    <reaction evidence="1 9 10">
        <text>[protein]-peptidylproline (omega=180) = [protein]-peptidylproline (omega=0)</text>
        <dbReference type="Rhea" id="RHEA:16237"/>
        <dbReference type="Rhea" id="RHEA-COMP:10747"/>
        <dbReference type="Rhea" id="RHEA-COMP:10748"/>
        <dbReference type="ChEBI" id="CHEBI:83833"/>
        <dbReference type="ChEBI" id="CHEBI:83834"/>
        <dbReference type="EC" id="5.2.1.8"/>
    </reaction>
</comment>
<evidence type="ECO:0000256" key="8">
    <source>
        <dbReference type="ARBA" id="ARBA00037071"/>
    </source>
</evidence>
<proteinExistence type="inferred from homology"/>
<dbReference type="GO" id="GO:0005737">
    <property type="term" value="C:cytoplasm"/>
    <property type="evidence" value="ECO:0007669"/>
    <property type="project" value="UniProtKB-SubCell"/>
</dbReference>
<dbReference type="EC" id="5.2.1.8" evidence="10"/>
<dbReference type="RefSeq" id="WP_168877606.1">
    <property type="nucleotide sequence ID" value="NZ_JABAIM010000002.1"/>
</dbReference>
<evidence type="ECO:0000256" key="2">
    <source>
        <dbReference type="ARBA" id="ARBA00004496"/>
    </source>
</evidence>
<dbReference type="SUPFAM" id="SSF54534">
    <property type="entry name" value="FKBP-like"/>
    <property type="match status" value="1"/>
</dbReference>
<comment type="caution">
    <text evidence="13">The sequence shown here is derived from an EMBL/GenBank/DDBJ whole genome shotgun (WGS) entry which is preliminary data.</text>
</comment>
<accession>A0A847S895</accession>
<evidence type="ECO:0000256" key="4">
    <source>
        <dbReference type="ARBA" id="ARBA00022490"/>
    </source>
</evidence>
<name>A0A847S895_9NEIS</name>
<keyword evidence="6" id="KW-0143">Chaperone</keyword>